<dbReference type="EMBL" id="JBHRSZ010000002">
    <property type="protein sequence ID" value="MFC3150109.1"/>
    <property type="molecule type" value="Genomic_DNA"/>
</dbReference>
<dbReference type="InterPro" id="IPR037225">
    <property type="entry name" value="Nuo51_FMN-bd_sf"/>
</dbReference>
<evidence type="ECO:0000256" key="1">
    <source>
        <dbReference type="ARBA" id="ARBA00022448"/>
    </source>
</evidence>
<feature type="compositionally biased region" description="Basic and acidic residues" evidence="10">
    <location>
        <begin position="470"/>
        <end position="496"/>
    </location>
</feature>
<evidence type="ECO:0000313" key="13">
    <source>
        <dbReference type="Proteomes" id="UP001595476"/>
    </source>
</evidence>
<feature type="region of interest" description="Disordered" evidence="10">
    <location>
        <begin position="853"/>
        <end position="885"/>
    </location>
</feature>
<feature type="binding site" evidence="8">
    <location>
        <position position="417"/>
    </location>
    <ligand>
        <name>[4Fe-4S] cluster</name>
        <dbReference type="ChEBI" id="CHEBI:49883"/>
        <label>2</label>
    </ligand>
</feature>
<keyword evidence="13" id="KW-1185">Reference proteome</keyword>
<feature type="binding site" evidence="8">
    <location>
        <position position="423"/>
    </location>
    <ligand>
        <name>[4Fe-4S] cluster</name>
        <dbReference type="ChEBI" id="CHEBI:49883"/>
        <label>2</label>
    </ligand>
</feature>
<dbReference type="PROSITE" id="PS00198">
    <property type="entry name" value="4FE4S_FER_1"/>
    <property type="match status" value="1"/>
</dbReference>
<dbReference type="Pfam" id="PF12838">
    <property type="entry name" value="Fer4_7"/>
    <property type="match status" value="1"/>
</dbReference>
<feature type="region of interest" description="Disordered" evidence="10">
    <location>
        <begin position="594"/>
        <end position="613"/>
    </location>
</feature>
<keyword evidence="8" id="KW-0472">Membrane</keyword>
<keyword evidence="1 8" id="KW-0813">Transport</keyword>
<dbReference type="Gene3D" id="3.30.70.20">
    <property type="match status" value="1"/>
</dbReference>
<feature type="domain" description="4Fe-4S ferredoxin-type" evidence="11">
    <location>
        <begin position="370"/>
        <end position="398"/>
    </location>
</feature>
<evidence type="ECO:0000256" key="3">
    <source>
        <dbReference type="ARBA" id="ARBA00022723"/>
    </source>
</evidence>
<evidence type="ECO:0000256" key="7">
    <source>
        <dbReference type="ARBA" id="ARBA00023014"/>
    </source>
</evidence>
<evidence type="ECO:0000256" key="4">
    <source>
        <dbReference type="ARBA" id="ARBA00022737"/>
    </source>
</evidence>
<dbReference type="InterPro" id="IPR017896">
    <property type="entry name" value="4Fe4S_Fe-S-bd"/>
</dbReference>
<dbReference type="HAMAP" id="MF_00461">
    <property type="entry name" value="RsxC_RnfC"/>
    <property type="match status" value="1"/>
</dbReference>
<keyword evidence="5 8" id="KW-0249">Electron transport</keyword>
<feature type="compositionally biased region" description="Basic and acidic residues" evidence="10">
    <location>
        <begin position="874"/>
        <end position="885"/>
    </location>
</feature>
<feature type="binding site" evidence="8">
    <location>
        <position position="420"/>
    </location>
    <ligand>
        <name>[4Fe-4S] cluster</name>
        <dbReference type="ChEBI" id="CHEBI:49883"/>
        <label>2</label>
    </ligand>
</feature>
<accession>A0ABV7H879</accession>
<evidence type="ECO:0000256" key="5">
    <source>
        <dbReference type="ARBA" id="ARBA00022982"/>
    </source>
</evidence>
<comment type="function">
    <text evidence="8">Part of a membrane-bound complex that couples electron transfer with translocation of ions across the membrane.</text>
</comment>
<dbReference type="Pfam" id="PF13375">
    <property type="entry name" value="RnfC_N"/>
    <property type="match status" value="1"/>
</dbReference>
<keyword evidence="2 8" id="KW-0004">4Fe-4S</keyword>
<dbReference type="InterPro" id="IPR011538">
    <property type="entry name" value="Nuo51_FMN-bd"/>
</dbReference>
<dbReference type="SUPFAM" id="SSF142019">
    <property type="entry name" value="Nqo1 FMN-binding domain-like"/>
    <property type="match status" value="1"/>
</dbReference>
<feature type="coiled-coil region" evidence="9">
    <location>
        <begin position="732"/>
        <end position="759"/>
    </location>
</feature>
<dbReference type="PROSITE" id="PS51379">
    <property type="entry name" value="4FE4S_FER_2"/>
    <property type="match status" value="2"/>
</dbReference>
<feature type="region of interest" description="Disordered" evidence="10">
    <location>
        <begin position="470"/>
        <end position="511"/>
    </location>
</feature>
<comment type="subunit">
    <text evidence="8">The complex is composed of six subunits: RnfA, RnfB, RnfC, RnfD, RnfE and RnfG.</text>
</comment>
<feature type="binding site" evidence="8">
    <location>
        <position position="388"/>
    </location>
    <ligand>
        <name>[4Fe-4S] cluster</name>
        <dbReference type="ChEBI" id="CHEBI:49883"/>
        <label>2</label>
    </ligand>
</feature>
<feature type="binding site" evidence="8">
    <location>
        <position position="381"/>
    </location>
    <ligand>
        <name>[4Fe-4S] cluster</name>
        <dbReference type="ChEBI" id="CHEBI:49883"/>
        <label>1</label>
    </ligand>
</feature>
<feature type="binding site" evidence="8">
    <location>
        <position position="378"/>
    </location>
    <ligand>
        <name>[4Fe-4S] cluster</name>
        <dbReference type="ChEBI" id="CHEBI:49883"/>
        <label>1</label>
    </ligand>
</feature>
<evidence type="ECO:0000256" key="2">
    <source>
        <dbReference type="ARBA" id="ARBA00022485"/>
    </source>
</evidence>
<name>A0ABV7H879_9GAMM</name>
<dbReference type="PANTHER" id="PTHR43034:SF2">
    <property type="entry name" value="ION-TRANSLOCATING OXIDOREDUCTASE COMPLEX SUBUNIT C"/>
    <property type="match status" value="1"/>
</dbReference>
<feature type="region of interest" description="Disordered" evidence="10">
    <location>
        <begin position="906"/>
        <end position="947"/>
    </location>
</feature>
<feature type="binding site" evidence="8">
    <location>
        <position position="384"/>
    </location>
    <ligand>
        <name>[4Fe-4S] cluster</name>
        <dbReference type="ChEBI" id="CHEBI:49883"/>
        <label>1</label>
    </ligand>
</feature>
<feature type="coiled-coil region" evidence="9">
    <location>
        <begin position="636"/>
        <end position="670"/>
    </location>
</feature>
<keyword evidence="4 8" id="KW-0677">Repeat</keyword>
<keyword evidence="3 8" id="KW-0479">Metal-binding</keyword>
<dbReference type="InterPro" id="IPR026902">
    <property type="entry name" value="RnfC_N"/>
</dbReference>
<reference evidence="13" key="1">
    <citation type="journal article" date="2019" name="Int. J. Syst. Evol. Microbiol.">
        <title>The Global Catalogue of Microorganisms (GCM) 10K type strain sequencing project: providing services to taxonomists for standard genome sequencing and annotation.</title>
        <authorList>
            <consortium name="The Broad Institute Genomics Platform"/>
            <consortium name="The Broad Institute Genome Sequencing Center for Infectious Disease"/>
            <person name="Wu L."/>
            <person name="Ma J."/>
        </authorList>
    </citation>
    <scope>NUCLEOTIDE SEQUENCE [LARGE SCALE GENOMIC DNA]</scope>
    <source>
        <strain evidence="13">KCTC 52438</strain>
    </source>
</reference>
<evidence type="ECO:0000256" key="8">
    <source>
        <dbReference type="HAMAP-Rule" id="MF_00461"/>
    </source>
</evidence>
<keyword evidence="8" id="KW-0997">Cell inner membrane</keyword>
<dbReference type="InterPro" id="IPR017900">
    <property type="entry name" value="4Fe4S_Fe_S_CS"/>
</dbReference>
<keyword evidence="7 8" id="KW-0411">Iron-sulfur</keyword>
<feature type="binding site" evidence="8">
    <location>
        <position position="427"/>
    </location>
    <ligand>
        <name>[4Fe-4S] cluster</name>
        <dbReference type="ChEBI" id="CHEBI:49883"/>
        <label>1</label>
    </ligand>
</feature>
<dbReference type="Proteomes" id="UP001595476">
    <property type="component" value="Unassembled WGS sequence"/>
</dbReference>
<evidence type="ECO:0000256" key="10">
    <source>
        <dbReference type="SAM" id="MobiDB-lite"/>
    </source>
</evidence>
<keyword evidence="8" id="KW-1278">Translocase</keyword>
<feature type="domain" description="4Fe-4S ferredoxin-type" evidence="11">
    <location>
        <begin position="408"/>
        <end position="437"/>
    </location>
</feature>
<evidence type="ECO:0000259" key="11">
    <source>
        <dbReference type="PROSITE" id="PS51379"/>
    </source>
</evidence>
<evidence type="ECO:0000256" key="6">
    <source>
        <dbReference type="ARBA" id="ARBA00023004"/>
    </source>
</evidence>
<evidence type="ECO:0000313" key="12">
    <source>
        <dbReference type="EMBL" id="MFC3150109.1"/>
    </source>
</evidence>
<organism evidence="12 13">
    <name type="scientific">Litoribrevibacter euphylliae</name>
    <dbReference type="NCBI Taxonomy" id="1834034"/>
    <lineage>
        <taxon>Bacteria</taxon>
        <taxon>Pseudomonadati</taxon>
        <taxon>Pseudomonadota</taxon>
        <taxon>Gammaproteobacteria</taxon>
        <taxon>Oceanospirillales</taxon>
        <taxon>Oceanospirillaceae</taxon>
        <taxon>Litoribrevibacter</taxon>
    </lineage>
</organism>
<keyword evidence="9" id="KW-0175">Coiled coil</keyword>
<comment type="caution">
    <text evidence="12">The sequence shown here is derived from an EMBL/GenBank/DDBJ whole genome shotgun (WGS) entry which is preliminary data.</text>
</comment>
<feature type="region of interest" description="Disordered" evidence="10">
    <location>
        <begin position="671"/>
        <end position="691"/>
    </location>
</feature>
<dbReference type="Pfam" id="PF10531">
    <property type="entry name" value="SLBB"/>
    <property type="match status" value="1"/>
</dbReference>
<proteinExistence type="inferred from homology"/>
<feature type="compositionally biased region" description="Basic and acidic residues" evidence="10">
    <location>
        <begin position="926"/>
        <end position="935"/>
    </location>
</feature>
<dbReference type="Gene3D" id="3.40.50.11540">
    <property type="entry name" value="NADH-ubiquinone oxidoreductase 51kDa subunit"/>
    <property type="match status" value="1"/>
</dbReference>
<protein>
    <recommendedName>
        <fullName evidence="8">Ion-translocating oxidoreductase complex subunit C</fullName>
        <ecNumber evidence="8">7.-.-.-</ecNumber>
    </recommendedName>
    <alternativeName>
        <fullName evidence="8">Rnf electron transport complex subunit C</fullName>
    </alternativeName>
</protein>
<dbReference type="EC" id="7.-.-.-" evidence="8"/>
<dbReference type="SUPFAM" id="SSF46548">
    <property type="entry name" value="alpha-helical ferredoxin"/>
    <property type="match status" value="1"/>
</dbReference>
<dbReference type="NCBIfam" id="NF003454">
    <property type="entry name" value="PRK05035.1"/>
    <property type="match status" value="1"/>
</dbReference>
<keyword evidence="8" id="KW-1003">Cell membrane</keyword>
<dbReference type="PANTHER" id="PTHR43034">
    <property type="entry name" value="ION-TRANSLOCATING OXIDOREDUCTASE COMPLEX SUBUNIT C"/>
    <property type="match status" value="1"/>
</dbReference>
<evidence type="ECO:0000256" key="9">
    <source>
        <dbReference type="SAM" id="Coils"/>
    </source>
</evidence>
<dbReference type="Pfam" id="PF01512">
    <property type="entry name" value="Complex1_51K"/>
    <property type="match status" value="1"/>
</dbReference>
<comment type="similarity">
    <text evidence="8">Belongs to the 4Fe4S bacterial-type ferredoxin family. RnfC subfamily.</text>
</comment>
<dbReference type="InterPro" id="IPR019554">
    <property type="entry name" value="Soluble_ligand-bd"/>
</dbReference>
<dbReference type="RefSeq" id="WP_386716306.1">
    <property type="nucleotide sequence ID" value="NZ_JBHRSZ010000002.1"/>
</dbReference>
<dbReference type="NCBIfam" id="TIGR01945">
    <property type="entry name" value="rnfC"/>
    <property type="match status" value="1"/>
</dbReference>
<gene>
    <name evidence="12" type="primary">rsxC</name>
    <name evidence="8" type="synonym">rnfC</name>
    <name evidence="12" type="ORF">ACFOEK_03635</name>
</gene>
<sequence>MSQAIKLWDIHGGIHPAENKEQSSQKPIRQAALPKKLYLPLQQHIGSPSELSIKVGDKVLKGQRIAEANGFISASLHAPTSGTVVAIENRAIPHPSGLSAETLIIETDGEETWCEREIIEDYRHTDPKVLLNHIRNHGITGMGGAGFPTSVKLTAKDDDHIDTLIINGAECEPYITADHLLMRERADQIIEGIGILGHILKPRRCIIGVEDNKMDAVEALKASVQSHPNTLPFEVVVAAIPTKYPSGGEKQLIQILTGKEVPHGGIPADLGIVCQNVGTVAAVSKAVLQGEPLISRITTVTGNAVADKGNFETLIGTSIADLLYQCGLDEDDLHRLLMGGPMMGFALQTTDLPVIKTTNCILAATEAEFPNPATVQDCIRCGMCAEACPAELLPQQLYWFSRAKEFDKAKHFNLFDCIECGACSFVCPSHIPLVQYFRFAKGGIRTEEQAHIKSDRAKMRFEARQERLAKEEAEKEARRKARADAAAKAKAEKEKAAAQAEATPSDNAEDDKKAAIAAAVARAKTKKGADASAPSVDLKALKVESSQARAAYLKAQRTLDAAKEASEVTPEQIAEQEADIAKLKKAYDDAKAKMDSARSGGSTPAAPAESNGPDLKALKVASSQARAAHLKAQRALDAAKEAGELSEEEVKAQEAEVAKLLTAYEDSKKALDDAKSGNAPSAEASANTADTQPAVDVKALKVASSQARAAHLKAQRAFDAAKEAGELSAEEVKAQEAEVAKLQATYEAAKKALDDAKNGVTASSKEQAVSSKAQVTDAPATKTLDQKYKEMKVQASQARAAAKQAQKAVDEAKEAGQTADVIKALEDTLAEAVQNYEKLNAKKLVLQEKVKLQKEAPAAKSNSSEPAEVAETITETKIEEDPAQKAKELKVAASQAKAAWRKLERELSSAQEAGGDTSALETQVAEAKEKYDQANEAKTAAMDALKG</sequence>
<comment type="subcellular location">
    <subcellularLocation>
        <location evidence="8">Cell inner membrane</location>
        <topology evidence="8">Peripheral membrane protein</topology>
    </subcellularLocation>
</comment>
<comment type="cofactor">
    <cofactor evidence="8">
        <name>[4Fe-4S] cluster</name>
        <dbReference type="ChEBI" id="CHEBI:49883"/>
    </cofactor>
    <text evidence="8">Binds 2 [4Fe-4S] clusters per subunit.</text>
</comment>
<keyword evidence="6 8" id="KW-0408">Iron</keyword>
<dbReference type="InterPro" id="IPR010208">
    <property type="entry name" value="Ion_transpt_RnfC/RsxC"/>
</dbReference>